<comment type="caution">
    <text evidence="7">The sequence shown here is derived from an EMBL/GenBank/DDBJ whole genome shotgun (WGS) entry which is preliminary data.</text>
</comment>
<keyword evidence="8" id="KW-1185">Reference proteome</keyword>
<evidence type="ECO:0000256" key="3">
    <source>
        <dbReference type="ARBA" id="ARBA00022833"/>
    </source>
</evidence>
<gene>
    <name evidence="7" type="ORF">EEDITHA_LOCUS18975</name>
</gene>
<dbReference type="SUPFAM" id="SSF57716">
    <property type="entry name" value="Glucocorticoid receptor-like (DNA-binding domain)"/>
    <property type="match status" value="1"/>
</dbReference>
<keyword evidence="4 5" id="KW-0238">DNA-binding</keyword>
<name>A0AAU9UYR3_EUPED</name>
<dbReference type="EMBL" id="CAKOGL010000027">
    <property type="protein sequence ID" value="CAH2104626.1"/>
    <property type="molecule type" value="Genomic_DNA"/>
</dbReference>
<organism evidence="7 8">
    <name type="scientific">Euphydryas editha</name>
    <name type="common">Edith's checkerspot</name>
    <dbReference type="NCBI Taxonomy" id="104508"/>
    <lineage>
        <taxon>Eukaryota</taxon>
        <taxon>Metazoa</taxon>
        <taxon>Ecdysozoa</taxon>
        <taxon>Arthropoda</taxon>
        <taxon>Hexapoda</taxon>
        <taxon>Insecta</taxon>
        <taxon>Pterygota</taxon>
        <taxon>Neoptera</taxon>
        <taxon>Endopterygota</taxon>
        <taxon>Lepidoptera</taxon>
        <taxon>Glossata</taxon>
        <taxon>Ditrysia</taxon>
        <taxon>Papilionoidea</taxon>
        <taxon>Nymphalidae</taxon>
        <taxon>Nymphalinae</taxon>
        <taxon>Euphydryas</taxon>
    </lineage>
</organism>
<keyword evidence="2 5" id="KW-0863">Zinc-finger</keyword>
<evidence type="ECO:0000256" key="2">
    <source>
        <dbReference type="ARBA" id="ARBA00022771"/>
    </source>
</evidence>
<dbReference type="SMART" id="SM00980">
    <property type="entry name" value="THAP"/>
    <property type="match status" value="1"/>
</dbReference>
<dbReference type="GO" id="GO:0003677">
    <property type="term" value="F:DNA binding"/>
    <property type="evidence" value="ECO:0007669"/>
    <property type="project" value="UniProtKB-UniRule"/>
</dbReference>
<proteinExistence type="predicted"/>
<evidence type="ECO:0000256" key="4">
    <source>
        <dbReference type="ARBA" id="ARBA00023125"/>
    </source>
</evidence>
<dbReference type="AlphaFoldDB" id="A0AAU9UYR3"/>
<sequence>MADKENKRKCFKCSSSPVEDGVKLFRFPNPGKRNLFRCESWAKYVFPDRNCTIETQKKLYSEHRMLCQRHFKDEDFVDGDRKCLLRTAIPCDSKHDLPVPLCFDQPGPSQVREPLGERSNLNDVGDIQPICRTTPTEREKDLFKKMQQIYNKNLSAAKPSEDYEV</sequence>
<keyword evidence="1" id="KW-0479">Metal-binding</keyword>
<accession>A0AAU9UYR3</accession>
<feature type="domain" description="THAP-type" evidence="6">
    <location>
        <begin position="1"/>
        <end position="93"/>
    </location>
</feature>
<reference evidence="7" key="1">
    <citation type="submission" date="2022-03" db="EMBL/GenBank/DDBJ databases">
        <authorList>
            <person name="Tunstrom K."/>
        </authorList>
    </citation>
    <scope>NUCLEOTIDE SEQUENCE</scope>
</reference>
<dbReference type="GO" id="GO:0008270">
    <property type="term" value="F:zinc ion binding"/>
    <property type="evidence" value="ECO:0007669"/>
    <property type="project" value="UniProtKB-KW"/>
</dbReference>
<dbReference type="InterPro" id="IPR006612">
    <property type="entry name" value="THAP_Znf"/>
</dbReference>
<dbReference type="PROSITE" id="PS50950">
    <property type="entry name" value="ZF_THAP"/>
    <property type="match status" value="1"/>
</dbReference>
<evidence type="ECO:0000256" key="1">
    <source>
        <dbReference type="ARBA" id="ARBA00022723"/>
    </source>
</evidence>
<evidence type="ECO:0000256" key="5">
    <source>
        <dbReference type="PROSITE-ProRule" id="PRU00309"/>
    </source>
</evidence>
<dbReference type="Pfam" id="PF05485">
    <property type="entry name" value="THAP"/>
    <property type="match status" value="1"/>
</dbReference>
<protein>
    <recommendedName>
        <fullName evidence="6">THAP-type domain-containing protein</fullName>
    </recommendedName>
</protein>
<evidence type="ECO:0000313" key="7">
    <source>
        <dbReference type="EMBL" id="CAH2104626.1"/>
    </source>
</evidence>
<evidence type="ECO:0000259" key="6">
    <source>
        <dbReference type="PROSITE" id="PS50950"/>
    </source>
</evidence>
<keyword evidence="3" id="KW-0862">Zinc</keyword>
<dbReference type="Proteomes" id="UP001153954">
    <property type="component" value="Unassembled WGS sequence"/>
</dbReference>
<evidence type="ECO:0000313" key="8">
    <source>
        <dbReference type="Proteomes" id="UP001153954"/>
    </source>
</evidence>